<evidence type="ECO:0000313" key="18">
    <source>
        <dbReference type="EMBL" id="KAK2829454.1"/>
    </source>
</evidence>
<feature type="compositionally biased region" description="Polar residues" evidence="15">
    <location>
        <begin position="609"/>
        <end position="625"/>
    </location>
</feature>
<evidence type="ECO:0000256" key="5">
    <source>
        <dbReference type="ARBA" id="ARBA00023055"/>
    </source>
</evidence>
<evidence type="ECO:0000256" key="3">
    <source>
        <dbReference type="ARBA" id="ARBA00022692"/>
    </source>
</evidence>
<keyword evidence="19" id="KW-1185">Reference proteome</keyword>
<feature type="transmembrane region" description="Helical" evidence="16">
    <location>
        <begin position="262"/>
        <end position="283"/>
    </location>
</feature>
<dbReference type="Pfam" id="PF07690">
    <property type="entry name" value="MFS_1"/>
    <property type="match status" value="1"/>
</dbReference>
<evidence type="ECO:0000256" key="9">
    <source>
        <dbReference type="ARBA" id="ARBA00035932"/>
    </source>
</evidence>
<dbReference type="GO" id="GO:0022857">
    <property type="term" value="F:transmembrane transporter activity"/>
    <property type="evidence" value="ECO:0007669"/>
    <property type="project" value="InterPro"/>
</dbReference>
<dbReference type="PANTHER" id="PTHR23505:SF13">
    <property type="entry name" value="PROTEIN SPINSTER HOMOLOG 1"/>
    <property type="match status" value="1"/>
</dbReference>
<reference evidence="18" key="1">
    <citation type="submission" date="2023-08" db="EMBL/GenBank/DDBJ databases">
        <title>Pelteobagrus vachellii genome.</title>
        <authorList>
            <person name="Liu H."/>
        </authorList>
    </citation>
    <scope>NUCLEOTIDE SEQUENCE</scope>
    <source>
        <strain evidence="18">PRFRI_2022a</strain>
        <tissue evidence="18">Muscle</tissue>
    </source>
</reference>
<comment type="catalytic activity">
    <reaction evidence="13">
        <text>a 1-O-(1Z-alkenyl)-sn-glycero-3-phosphocholine(out) + H(+)(out) = a 1-O-(1Z-alkenyl)-sn-glycero-3-phosphocholine(in) + H(+)(in)</text>
        <dbReference type="Rhea" id="RHEA:74447"/>
        <dbReference type="ChEBI" id="CHEBI:15378"/>
        <dbReference type="ChEBI" id="CHEBI:77287"/>
    </reaction>
</comment>
<feature type="region of interest" description="Disordered" evidence="15">
    <location>
        <begin position="609"/>
        <end position="681"/>
    </location>
</feature>
<dbReference type="Proteomes" id="UP001187315">
    <property type="component" value="Unassembled WGS sequence"/>
</dbReference>
<feature type="compositionally biased region" description="Polar residues" evidence="15">
    <location>
        <begin position="559"/>
        <end position="573"/>
    </location>
</feature>
<feature type="transmembrane region" description="Helical" evidence="16">
    <location>
        <begin position="159"/>
        <end position="179"/>
    </location>
</feature>
<dbReference type="CDD" id="cd17328">
    <property type="entry name" value="MFS_spinster_like"/>
    <property type="match status" value="1"/>
</dbReference>
<evidence type="ECO:0000259" key="17">
    <source>
        <dbReference type="PROSITE" id="PS50850"/>
    </source>
</evidence>
<evidence type="ECO:0000256" key="15">
    <source>
        <dbReference type="SAM" id="MobiDB-lite"/>
    </source>
</evidence>
<comment type="caution">
    <text evidence="18">The sequence shown here is derived from an EMBL/GenBank/DDBJ whole genome shotgun (WGS) entry which is preliminary data.</text>
</comment>
<feature type="transmembrane region" description="Helical" evidence="16">
    <location>
        <begin position="399"/>
        <end position="422"/>
    </location>
</feature>
<evidence type="ECO:0000256" key="14">
    <source>
        <dbReference type="ARBA" id="ARBA00048915"/>
    </source>
</evidence>
<comment type="similarity">
    <text evidence="8">Belongs to the major facilitator superfamily. Spinster (TC 2.A.1.49) family.</text>
</comment>
<evidence type="ECO:0000256" key="2">
    <source>
        <dbReference type="ARBA" id="ARBA00022448"/>
    </source>
</evidence>
<feature type="domain" description="Major facilitator superfamily (MFS) profile" evidence="17">
    <location>
        <begin position="2"/>
        <end position="423"/>
    </location>
</feature>
<comment type="catalytic activity">
    <reaction evidence="9">
        <text>a 1-acyl-sn-glycero-3-phosphocholine(out) + H(+)(out) = a 1-acyl-sn-glycero-3-phosphocholine(in) + H(+)(in)</text>
        <dbReference type="Rhea" id="RHEA:74435"/>
        <dbReference type="ChEBI" id="CHEBI:15378"/>
        <dbReference type="ChEBI" id="CHEBI:58168"/>
    </reaction>
</comment>
<feature type="region of interest" description="Disordered" evidence="15">
    <location>
        <begin position="539"/>
        <end position="573"/>
    </location>
</feature>
<feature type="compositionally biased region" description="Polar residues" evidence="15">
    <location>
        <begin position="539"/>
        <end position="550"/>
    </location>
</feature>
<evidence type="ECO:0000256" key="7">
    <source>
        <dbReference type="ARBA" id="ARBA00023228"/>
    </source>
</evidence>
<evidence type="ECO:0000256" key="6">
    <source>
        <dbReference type="ARBA" id="ARBA00023136"/>
    </source>
</evidence>
<accession>A0AA88M5B8</accession>
<feature type="transmembrane region" description="Helical" evidence="16">
    <location>
        <begin position="295"/>
        <end position="315"/>
    </location>
</feature>
<evidence type="ECO:0000256" key="1">
    <source>
        <dbReference type="ARBA" id="ARBA00004155"/>
    </source>
</evidence>
<feature type="transmembrane region" description="Helical" evidence="16">
    <location>
        <begin position="99"/>
        <end position="121"/>
    </location>
</feature>
<feature type="transmembrane region" description="Helical" evidence="16">
    <location>
        <begin position="321"/>
        <end position="350"/>
    </location>
</feature>
<feature type="compositionally biased region" description="Polar residues" evidence="15">
    <location>
        <begin position="505"/>
        <end position="520"/>
    </location>
</feature>
<comment type="catalytic activity">
    <reaction evidence="14">
        <text>a 1-O-(1Z-alkenyl)-sn-glycero-3-phosphoethanolamine(out) + H(+)(out) = a 1-O-(1Z-alkenyl)-sn-glycero-3-phosphoethanolamine(in) + H(+)(in)</text>
        <dbReference type="Rhea" id="RHEA:74455"/>
        <dbReference type="ChEBI" id="CHEBI:15378"/>
        <dbReference type="ChEBI" id="CHEBI:77288"/>
    </reaction>
</comment>
<evidence type="ECO:0000313" key="19">
    <source>
        <dbReference type="Proteomes" id="UP001187315"/>
    </source>
</evidence>
<keyword evidence="3 16" id="KW-0812">Transmembrane</keyword>
<feature type="transmembrane region" description="Helical" evidence="16">
    <location>
        <begin position="67"/>
        <end position="87"/>
    </location>
</feature>
<evidence type="ECO:0000256" key="11">
    <source>
        <dbReference type="ARBA" id="ARBA00039482"/>
    </source>
</evidence>
<dbReference type="PANTHER" id="PTHR23505">
    <property type="entry name" value="SPINSTER"/>
    <property type="match status" value="1"/>
</dbReference>
<comment type="subcellular location">
    <subcellularLocation>
        <location evidence="1">Lysosome membrane</location>
        <topology evidence="1">Multi-pass membrane protein</topology>
    </subcellularLocation>
</comment>
<organism evidence="18 19">
    <name type="scientific">Tachysurus vachellii</name>
    <name type="common">Darkbarbel catfish</name>
    <name type="synonym">Pelteobagrus vachellii</name>
    <dbReference type="NCBI Taxonomy" id="175792"/>
    <lineage>
        <taxon>Eukaryota</taxon>
        <taxon>Metazoa</taxon>
        <taxon>Chordata</taxon>
        <taxon>Craniata</taxon>
        <taxon>Vertebrata</taxon>
        <taxon>Euteleostomi</taxon>
        <taxon>Actinopterygii</taxon>
        <taxon>Neopterygii</taxon>
        <taxon>Teleostei</taxon>
        <taxon>Ostariophysi</taxon>
        <taxon>Siluriformes</taxon>
        <taxon>Bagridae</taxon>
        <taxon>Tachysurus</taxon>
    </lineage>
</organism>
<dbReference type="InterPro" id="IPR036259">
    <property type="entry name" value="MFS_trans_sf"/>
</dbReference>
<evidence type="ECO:0000256" key="16">
    <source>
        <dbReference type="SAM" id="Phobius"/>
    </source>
</evidence>
<evidence type="ECO:0000256" key="8">
    <source>
        <dbReference type="ARBA" id="ARBA00024338"/>
    </source>
</evidence>
<keyword evidence="2" id="KW-0813">Transport</keyword>
<comment type="catalytic activity">
    <reaction evidence="10">
        <text>a 1-acyl-sn-glycero-3-phosphoethanolamine(out) + H(+)(out) = a 1-acyl-sn-glycero-3-phosphoethanolamine(in) + H(+)(in)</text>
        <dbReference type="Rhea" id="RHEA:74439"/>
        <dbReference type="ChEBI" id="CHEBI:15378"/>
        <dbReference type="ChEBI" id="CHEBI:64381"/>
    </reaction>
</comment>
<feature type="transmembrane region" description="Helical" evidence="16">
    <location>
        <begin position="213"/>
        <end position="234"/>
    </location>
</feature>
<protein>
    <recommendedName>
        <fullName evidence="11">Protein spinster homolog 1</fullName>
    </recommendedName>
    <alternativeName>
        <fullName evidence="12">Spns1</fullName>
    </alternativeName>
</protein>
<dbReference type="PROSITE" id="PS50850">
    <property type="entry name" value="MFS"/>
    <property type="match status" value="1"/>
</dbReference>
<sequence length="681" mass="74281">MTVVVLCYINLLNYMDRFTVAGVLPDIEKFFNISDGKSGLLQTVFICSYMILAPVFGYLGDRYNRKWIMCVGISFWSLVTLASSYVARDHFWALLLTRGLVGVGEASYSTIAPTIIADLFIKEKRTAMLSVFYFAIPVGSGLGYIVGSAVDKRARDWHWALRVTPALGLLAVLLLICVVKEPKRGAIESRPERTLHRTSWLADMKALFKNKSFVLSTFGFTAVAFVTGSLALWAPAFLFRAAVFTGEKQPCIQEPCDTSDSLYFGIITCVTGVLGVGMGAAVSQHLRKRTPRADPLVCAAGLLLAAPFLYLSIVFAQGSTIATYVFIFFGEMFLSMNWAIVADILLYVVVPTRRSTAEAFQIVLSHLLGDAGSPYLIGVVSDSLKQADSYMWQFRSLQISLLLCSFVAVVGGGFFLTTAIFIEKDRHLAENYVPSDDSPIIVPKRGRSTKADLFTCCDGAGMDSPALLIVVGVAVAVMLIILIGLCVNCKGNSQPIYIRQRQDQDPSASSHNTLPSNRNPGFTVVRSYVEPSSFVAPVQHSQHQLITSPSMPDARRISACQSSDGGSQSDYINQNVDNDAVSYEQPPEKALDFPDYLDVLPDDQNVSQQNLTSSVNSGQSYQNIANDDNDDDSDSQHYINVNEDRGPATETPVGSLGSCSSDGQGSSDYVNAPKHINFHLG</sequence>
<dbReference type="InterPro" id="IPR020846">
    <property type="entry name" value="MFS_dom"/>
</dbReference>
<feature type="compositionally biased region" description="Low complexity" evidence="15">
    <location>
        <begin position="654"/>
        <end position="667"/>
    </location>
</feature>
<dbReference type="Gene3D" id="1.20.1250.20">
    <property type="entry name" value="MFS general substrate transporter like domains"/>
    <property type="match status" value="1"/>
</dbReference>
<feature type="transmembrane region" description="Helical" evidence="16">
    <location>
        <begin position="40"/>
        <end position="60"/>
    </location>
</feature>
<evidence type="ECO:0000256" key="4">
    <source>
        <dbReference type="ARBA" id="ARBA00022989"/>
    </source>
</evidence>
<evidence type="ECO:0000256" key="13">
    <source>
        <dbReference type="ARBA" id="ARBA00047765"/>
    </source>
</evidence>
<keyword evidence="5" id="KW-0445">Lipid transport</keyword>
<keyword evidence="7" id="KW-0458">Lysosome</keyword>
<dbReference type="GO" id="GO:0005765">
    <property type="term" value="C:lysosomal membrane"/>
    <property type="evidence" value="ECO:0007669"/>
    <property type="project" value="UniProtKB-SubCell"/>
</dbReference>
<dbReference type="AlphaFoldDB" id="A0AA88M5B8"/>
<dbReference type="SUPFAM" id="SSF103473">
    <property type="entry name" value="MFS general substrate transporter"/>
    <property type="match status" value="1"/>
</dbReference>
<keyword evidence="6 16" id="KW-0472">Membrane</keyword>
<gene>
    <name evidence="18" type="ORF">Q7C36_017444</name>
</gene>
<evidence type="ECO:0000256" key="10">
    <source>
        <dbReference type="ARBA" id="ARBA00036238"/>
    </source>
</evidence>
<name>A0AA88M5B8_TACVA</name>
<keyword evidence="4 16" id="KW-1133">Transmembrane helix</keyword>
<dbReference type="InterPro" id="IPR044770">
    <property type="entry name" value="MFS_spinster-like"/>
</dbReference>
<feature type="region of interest" description="Disordered" evidence="15">
    <location>
        <begin position="500"/>
        <end position="520"/>
    </location>
</feature>
<feature type="transmembrane region" description="Helical" evidence="16">
    <location>
        <begin position="467"/>
        <end position="489"/>
    </location>
</feature>
<dbReference type="EMBL" id="JAVHJS010000018">
    <property type="protein sequence ID" value="KAK2829454.1"/>
    <property type="molecule type" value="Genomic_DNA"/>
</dbReference>
<evidence type="ECO:0000256" key="12">
    <source>
        <dbReference type="ARBA" id="ARBA00041462"/>
    </source>
</evidence>
<feature type="transmembrane region" description="Helical" evidence="16">
    <location>
        <begin position="128"/>
        <end position="147"/>
    </location>
</feature>
<dbReference type="GO" id="GO:0006869">
    <property type="term" value="P:lipid transport"/>
    <property type="evidence" value="ECO:0007669"/>
    <property type="project" value="UniProtKB-KW"/>
</dbReference>
<dbReference type="InterPro" id="IPR011701">
    <property type="entry name" value="MFS"/>
</dbReference>
<proteinExistence type="inferred from homology"/>